<dbReference type="InterPro" id="IPR013785">
    <property type="entry name" value="Aldolase_TIM"/>
</dbReference>
<dbReference type="Pfam" id="PF04055">
    <property type="entry name" value="Radical_SAM"/>
    <property type="match status" value="1"/>
</dbReference>
<name>A0AAJ1IDX3_9SPIO</name>
<dbReference type="InterPro" id="IPR013483">
    <property type="entry name" value="MoaA"/>
</dbReference>
<evidence type="ECO:0000256" key="10">
    <source>
        <dbReference type="ARBA" id="ARBA00023239"/>
    </source>
</evidence>
<keyword evidence="2 12" id="KW-0004">4Fe-4S</keyword>
<dbReference type="Gene3D" id="3.20.20.70">
    <property type="entry name" value="Aldolase class I"/>
    <property type="match status" value="1"/>
</dbReference>
<comment type="subunit">
    <text evidence="12">Monomer and homodimer.</text>
</comment>
<comment type="pathway">
    <text evidence="12">Cofactor biosynthesis; molybdopterin biosynthesis.</text>
</comment>
<dbReference type="InterPro" id="IPR040064">
    <property type="entry name" value="MoaA-like"/>
</dbReference>
<dbReference type="InterPro" id="IPR010505">
    <property type="entry name" value="MoaA_twitch"/>
</dbReference>
<dbReference type="SFLD" id="SFLDG01386">
    <property type="entry name" value="main_SPASM_domain-containing"/>
    <property type="match status" value="1"/>
</dbReference>
<feature type="binding site" evidence="12">
    <location>
        <position position="39"/>
    </location>
    <ligand>
        <name>[4Fe-4S] cluster</name>
        <dbReference type="ChEBI" id="CHEBI:49883"/>
        <label>1</label>
        <note>4Fe-4S-S-AdoMet</note>
    </ligand>
</feature>
<comment type="cofactor">
    <cofactor evidence="12">
        <name>[4Fe-4S] cluster</name>
        <dbReference type="ChEBI" id="CHEBI:49883"/>
    </cofactor>
    <text evidence="12">Binds 2 [4Fe-4S] clusters. Binds 1 [4Fe-4S] cluster coordinated with 3 cysteines and an exchangeable S-adenosyl-L-methionine and 1 [4Fe-4S] cluster coordinated with 3 cysteines and the GTP-derived substrate.</text>
</comment>
<dbReference type="PROSITE" id="PS01305">
    <property type="entry name" value="MOAA_NIFB_PQQE"/>
    <property type="match status" value="1"/>
</dbReference>
<dbReference type="SMART" id="SM00729">
    <property type="entry name" value="Elp3"/>
    <property type="match status" value="1"/>
</dbReference>
<dbReference type="EC" id="4.1.99.22" evidence="1 12"/>
<feature type="binding site" evidence="12">
    <location>
        <position position="25"/>
    </location>
    <ligand>
        <name>GTP</name>
        <dbReference type="ChEBI" id="CHEBI:37565"/>
    </ligand>
</feature>
<evidence type="ECO:0000256" key="2">
    <source>
        <dbReference type="ARBA" id="ARBA00022485"/>
    </source>
</evidence>
<dbReference type="InterPro" id="IPR050105">
    <property type="entry name" value="MoCo_biosynth_MoaA/MoaC"/>
</dbReference>
<dbReference type="Proteomes" id="UP001221217">
    <property type="component" value="Unassembled WGS sequence"/>
</dbReference>
<feature type="binding site" evidence="12">
    <location>
        <position position="167"/>
    </location>
    <ligand>
        <name>GTP</name>
        <dbReference type="ChEBI" id="CHEBI:37565"/>
    </ligand>
</feature>
<dbReference type="GO" id="GO:0051539">
    <property type="term" value="F:4 iron, 4 sulfur cluster binding"/>
    <property type="evidence" value="ECO:0007669"/>
    <property type="project" value="UniProtKB-UniRule"/>
</dbReference>
<dbReference type="GO" id="GO:0005525">
    <property type="term" value="F:GTP binding"/>
    <property type="evidence" value="ECO:0007669"/>
    <property type="project" value="UniProtKB-UniRule"/>
</dbReference>
<feature type="binding site" evidence="12">
    <location>
        <position position="282"/>
    </location>
    <ligand>
        <name>[4Fe-4S] cluster</name>
        <dbReference type="ChEBI" id="CHEBI:49883"/>
        <label>2</label>
        <note>4Fe-4S-substrate</note>
    </ligand>
</feature>
<dbReference type="CDD" id="cd21117">
    <property type="entry name" value="Twitch_MoaA"/>
    <property type="match status" value="1"/>
</dbReference>
<accession>A0AAJ1IDX3</accession>
<feature type="binding site" evidence="12">
    <location>
        <begin position="270"/>
        <end position="272"/>
    </location>
    <ligand>
        <name>GTP</name>
        <dbReference type="ChEBI" id="CHEBI:37565"/>
    </ligand>
</feature>
<dbReference type="InterPro" id="IPR000385">
    <property type="entry name" value="MoaA_NifB_PqqE_Fe-S-bd_CS"/>
</dbReference>
<dbReference type="SFLD" id="SFLDS00029">
    <property type="entry name" value="Radical_SAM"/>
    <property type="match status" value="1"/>
</dbReference>
<organism evidence="14 15">
    <name type="scientific">Candidatus Thalassospirochaeta sargassi</name>
    <dbReference type="NCBI Taxonomy" id="3119039"/>
    <lineage>
        <taxon>Bacteria</taxon>
        <taxon>Pseudomonadati</taxon>
        <taxon>Spirochaetota</taxon>
        <taxon>Spirochaetia</taxon>
        <taxon>Spirochaetales</taxon>
        <taxon>Spirochaetaceae</taxon>
        <taxon>Candidatus Thalassospirochaeta</taxon>
    </lineage>
</organism>
<keyword evidence="5 12" id="KW-0547">Nucleotide-binding</keyword>
<dbReference type="NCBIfam" id="NF001199">
    <property type="entry name" value="PRK00164.2-1"/>
    <property type="match status" value="1"/>
</dbReference>
<dbReference type="HAMAP" id="MF_01225_B">
    <property type="entry name" value="MoaA_B"/>
    <property type="match status" value="1"/>
</dbReference>
<feature type="binding site" evidence="12">
    <location>
        <position position="265"/>
    </location>
    <ligand>
        <name>[4Fe-4S] cluster</name>
        <dbReference type="ChEBI" id="CHEBI:49883"/>
        <label>2</label>
        <note>4Fe-4S-substrate</note>
    </ligand>
</feature>
<dbReference type="GO" id="GO:0061799">
    <property type="term" value="F:cyclic pyranopterin monophosphate synthase activity"/>
    <property type="evidence" value="ECO:0007669"/>
    <property type="project" value="TreeGrafter"/>
</dbReference>
<comment type="function">
    <text evidence="12">Catalyzes the cyclization of GTP to (8S)-3',8-cyclo-7,8-dihydroguanosine 5'-triphosphate.</text>
</comment>
<evidence type="ECO:0000256" key="6">
    <source>
        <dbReference type="ARBA" id="ARBA00023004"/>
    </source>
</evidence>
<dbReference type="NCBIfam" id="TIGR02666">
    <property type="entry name" value="moaA"/>
    <property type="match status" value="1"/>
</dbReference>
<dbReference type="Pfam" id="PF06463">
    <property type="entry name" value="Mob_synth_C"/>
    <property type="match status" value="1"/>
</dbReference>
<keyword evidence="7 12" id="KW-0411">Iron-sulfur</keyword>
<reference evidence="14 15" key="1">
    <citation type="submission" date="2022-12" db="EMBL/GenBank/DDBJ databases">
        <title>Metagenome assembled genome from gulf of manar.</title>
        <authorList>
            <person name="Kohli P."/>
            <person name="Pk S."/>
            <person name="Venkata Ramana C."/>
            <person name="Sasikala C."/>
        </authorList>
    </citation>
    <scope>NUCLEOTIDE SEQUENCE [LARGE SCALE GENOMIC DNA]</scope>
    <source>
        <strain evidence="14">JB008</strain>
    </source>
</reference>
<keyword evidence="6 12" id="KW-0408">Iron</keyword>
<feature type="binding site" evidence="12">
    <location>
        <position position="36"/>
    </location>
    <ligand>
        <name>[4Fe-4S] cluster</name>
        <dbReference type="ChEBI" id="CHEBI:49883"/>
        <label>1</label>
        <note>4Fe-4S-S-AdoMet</note>
    </ligand>
</feature>
<comment type="caution">
    <text evidence="14">The sequence shown here is derived from an EMBL/GenBank/DDBJ whole genome shotgun (WGS) entry which is preliminary data.</text>
</comment>
<evidence type="ECO:0000256" key="9">
    <source>
        <dbReference type="ARBA" id="ARBA00023150"/>
    </source>
</evidence>
<evidence type="ECO:0000259" key="13">
    <source>
        <dbReference type="PROSITE" id="PS51918"/>
    </source>
</evidence>
<dbReference type="InterPro" id="IPR006638">
    <property type="entry name" value="Elp3/MiaA/NifB-like_rSAM"/>
</dbReference>
<protein>
    <recommendedName>
        <fullName evidence="1 12">GTP 3',8-cyclase</fullName>
        <ecNumber evidence="1 12">4.1.99.22</ecNumber>
    </recommendedName>
    <alternativeName>
        <fullName evidence="12">Molybdenum cofactor biosynthesis protein A</fullName>
    </alternativeName>
</protein>
<feature type="domain" description="Radical SAM core" evidence="13">
    <location>
        <begin position="16"/>
        <end position="230"/>
    </location>
</feature>
<dbReference type="EMBL" id="JAQQAL010000026">
    <property type="protein sequence ID" value="MDC7227504.1"/>
    <property type="molecule type" value="Genomic_DNA"/>
</dbReference>
<evidence type="ECO:0000256" key="3">
    <source>
        <dbReference type="ARBA" id="ARBA00022691"/>
    </source>
</evidence>
<dbReference type="InterPro" id="IPR007197">
    <property type="entry name" value="rSAM"/>
</dbReference>
<dbReference type="SFLD" id="SFLDG01383">
    <property type="entry name" value="cyclic_pyranopterin_phosphate"/>
    <property type="match status" value="1"/>
</dbReference>
<feature type="binding site" evidence="12">
    <location>
        <position position="106"/>
    </location>
    <ligand>
        <name>GTP</name>
        <dbReference type="ChEBI" id="CHEBI:37565"/>
    </ligand>
</feature>
<evidence type="ECO:0000256" key="12">
    <source>
        <dbReference type="HAMAP-Rule" id="MF_01225"/>
    </source>
</evidence>
<feature type="binding site" evidence="12">
    <location>
        <position position="32"/>
    </location>
    <ligand>
        <name>[4Fe-4S] cluster</name>
        <dbReference type="ChEBI" id="CHEBI:49883"/>
        <label>1</label>
        <note>4Fe-4S-S-AdoMet</note>
    </ligand>
</feature>
<feature type="binding site" evidence="12">
    <location>
        <position position="38"/>
    </location>
    <ligand>
        <name>S-adenosyl-L-methionine</name>
        <dbReference type="ChEBI" id="CHEBI:59789"/>
    </ligand>
</feature>
<evidence type="ECO:0000256" key="4">
    <source>
        <dbReference type="ARBA" id="ARBA00022723"/>
    </source>
</evidence>
<dbReference type="GO" id="GO:0061798">
    <property type="term" value="F:GTP 3',8'-cyclase activity"/>
    <property type="evidence" value="ECO:0007669"/>
    <property type="project" value="UniProtKB-UniRule"/>
</dbReference>
<feature type="binding site" evidence="12">
    <location>
        <position position="201"/>
    </location>
    <ligand>
        <name>S-adenosyl-L-methionine</name>
        <dbReference type="ChEBI" id="CHEBI:59789"/>
    </ligand>
</feature>
<keyword evidence="3 12" id="KW-0949">S-adenosyl-L-methionine</keyword>
<dbReference type="SUPFAM" id="SSF102114">
    <property type="entry name" value="Radical SAM enzymes"/>
    <property type="match status" value="1"/>
</dbReference>
<dbReference type="AlphaFoldDB" id="A0AAJ1IDX3"/>
<feature type="binding site" evidence="12">
    <location>
        <position position="268"/>
    </location>
    <ligand>
        <name>[4Fe-4S] cluster</name>
        <dbReference type="ChEBI" id="CHEBI:49883"/>
        <label>2</label>
        <note>4Fe-4S-substrate</note>
    </ligand>
</feature>
<feature type="binding site" evidence="12">
    <location>
        <position position="79"/>
    </location>
    <ligand>
        <name>S-adenosyl-L-methionine</name>
        <dbReference type="ChEBI" id="CHEBI:59789"/>
    </ligand>
</feature>
<feature type="binding site" evidence="12">
    <location>
        <position position="130"/>
    </location>
    <ligand>
        <name>S-adenosyl-L-methionine</name>
        <dbReference type="ChEBI" id="CHEBI:59789"/>
    </ligand>
</feature>
<keyword evidence="4 12" id="KW-0479">Metal-binding</keyword>
<dbReference type="PANTHER" id="PTHR22960">
    <property type="entry name" value="MOLYBDOPTERIN COFACTOR SYNTHESIS PROTEIN A"/>
    <property type="match status" value="1"/>
</dbReference>
<keyword evidence="8 12" id="KW-0342">GTP-binding</keyword>
<keyword evidence="9 12" id="KW-0501">Molybdenum cofactor biosynthesis</keyword>
<evidence type="ECO:0000256" key="1">
    <source>
        <dbReference type="ARBA" id="ARBA00012167"/>
    </source>
</evidence>
<comment type="catalytic activity">
    <reaction evidence="11 12">
        <text>GTP + AH2 + S-adenosyl-L-methionine = (8S)-3',8-cyclo-7,8-dihydroguanosine 5'-triphosphate + 5'-deoxyadenosine + L-methionine + A + H(+)</text>
        <dbReference type="Rhea" id="RHEA:49576"/>
        <dbReference type="ChEBI" id="CHEBI:13193"/>
        <dbReference type="ChEBI" id="CHEBI:15378"/>
        <dbReference type="ChEBI" id="CHEBI:17319"/>
        <dbReference type="ChEBI" id="CHEBI:17499"/>
        <dbReference type="ChEBI" id="CHEBI:37565"/>
        <dbReference type="ChEBI" id="CHEBI:57844"/>
        <dbReference type="ChEBI" id="CHEBI:59789"/>
        <dbReference type="ChEBI" id="CHEBI:131766"/>
        <dbReference type="EC" id="4.1.99.22"/>
    </reaction>
</comment>
<proteinExistence type="inferred from homology"/>
<dbReference type="InterPro" id="IPR058240">
    <property type="entry name" value="rSAM_sf"/>
</dbReference>
<evidence type="ECO:0000256" key="8">
    <source>
        <dbReference type="ARBA" id="ARBA00023134"/>
    </source>
</evidence>
<evidence type="ECO:0000256" key="7">
    <source>
        <dbReference type="ARBA" id="ARBA00023014"/>
    </source>
</evidence>
<dbReference type="SFLD" id="SFLDG01067">
    <property type="entry name" value="SPASM/twitch_domain_containing"/>
    <property type="match status" value="1"/>
</dbReference>
<dbReference type="PANTHER" id="PTHR22960:SF0">
    <property type="entry name" value="MOLYBDENUM COFACTOR BIOSYNTHESIS PROTEIN 1"/>
    <property type="match status" value="1"/>
</dbReference>
<dbReference type="PROSITE" id="PS51918">
    <property type="entry name" value="RADICAL_SAM"/>
    <property type="match status" value="1"/>
</dbReference>
<dbReference type="GO" id="GO:0006777">
    <property type="term" value="P:Mo-molybdopterin cofactor biosynthetic process"/>
    <property type="evidence" value="ECO:0007669"/>
    <property type="project" value="UniProtKB-UniRule"/>
</dbReference>
<dbReference type="GO" id="GO:1904047">
    <property type="term" value="F:S-adenosyl-L-methionine binding"/>
    <property type="evidence" value="ECO:0007669"/>
    <property type="project" value="UniProtKB-UniRule"/>
</dbReference>
<evidence type="ECO:0000313" key="14">
    <source>
        <dbReference type="EMBL" id="MDC7227504.1"/>
    </source>
</evidence>
<dbReference type="CDD" id="cd01335">
    <property type="entry name" value="Radical_SAM"/>
    <property type="match status" value="1"/>
</dbReference>
<sequence>MKFSKFFSTVKLMIDSFYRNIDYLRISITDRCNLRCLYCMPAEGVVRMTHTEILRYEEIAAIVRAAADVGISKIRLTGGEPLVRPGVADLVSMLKAVDGITDISMTTNAILLEESAARLADSGLDRVNISLDSLDVEKFRTITRAGDIEKVFSGIEEAEASGLGPVKINTVVIRGFNDDEIIDLADWAFSNSLHLRFIEFMPVNDSSFPFIEKHISSDEIRNLLFQYYPELESCSIIGGGPAISWRRKLDTGSVGVIEAVSHSFCEHCNRIRLTADGMLKPCLFSNDEINLLPALRDDVVINYDELFKKIEETIRCKPASHVDFKRVNSDSRCMNEIGG</sequence>
<feature type="binding site" evidence="12">
    <location>
        <position position="75"/>
    </location>
    <ligand>
        <name>GTP</name>
        <dbReference type="ChEBI" id="CHEBI:37565"/>
    </ligand>
</feature>
<evidence type="ECO:0000256" key="5">
    <source>
        <dbReference type="ARBA" id="ARBA00022741"/>
    </source>
</evidence>
<comment type="similarity">
    <text evidence="12">Belongs to the radical SAM superfamily. MoaA family.</text>
</comment>
<dbReference type="GO" id="GO:0046872">
    <property type="term" value="F:metal ion binding"/>
    <property type="evidence" value="ECO:0007669"/>
    <property type="project" value="UniProtKB-KW"/>
</dbReference>
<evidence type="ECO:0000313" key="15">
    <source>
        <dbReference type="Proteomes" id="UP001221217"/>
    </source>
</evidence>
<keyword evidence="10 12" id="KW-0456">Lyase</keyword>
<gene>
    <name evidence="12 14" type="primary">moaA</name>
    <name evidence="14" type="ORF">PQJ61_12135</name>
</gene>
<evidence type="ECO:0000256" key="11">
    <source>
        <dbReference type="ARBA" id="ARBA00048697"/>
    </source>
</evidence>